<evidence type="ECO:0000313" key="3">
    <source>
        <dbReference type="Proteomes" id="UP000281553"/>
    </source>
</evidence>
<name>A0A3P7NZQ5_DIBLA</name>
<dbReference type="AlphaFoldDB" id="A0A3P7NZQ5"/>
<evidence type="ECO:0000313" key="2">
    <source>
        <dbReference type="EMBL" id="VDN11056.1"/>
    </source>
</evidence>
<sequence length="84" mass="9410">MADVRMRRATFALARMGRRQAPQTGWANQRPDEVLVTIPVPKDTRDFARQGADAGSLVGRCDDPTLSHGPHGRTPYRTEWQLPP</sequence>
<keyword evidence="3" id="KW-1185">Reference proteome</keyword>
<dbReference type="Proteomes" id="UP000281553">
    <property type="component" value="Unassembled WGS sequence"/>
</dbReference>
<accession>A0A3P7NZQ5</accession>
<dbReference type="EMBL" id="UYRU01050584">
    <property type="protein sequence ID" value="VDN11056.1"/>
    <property type="molecule type" value="Genomic_DNA"/>
</dbReference>
<gene>
    <name evidence="2" type="ORF">DILT_LOCUS6887</name>
</gene>
<evidence type="ECO:0000256" key="1">
    <source>
        <dbReference type="SAM" id="MobiDB-lite"/>
    </source>
</evidence>
<reference evidence="2 3" key="1">
    <citation type="submission" date="2018-11" db="EMBL/GenBank/DDBJ databases">
        <authorList>
            <consortium name="Pathogen Informatics"/>
        </authorList>
    </citation>
    <scope>NUCLEOTIDE SEQUENCE [LARGE SCALE GENOMIC DNA]</scope>
</reference>
<proteinExistence type="predicted"/>
<protein>
    <submittedName>
        <fullName evidence="2">Uncharacterized protein</fullName>
    </submittedName>
</protein>
<feature type="region of interest" description="Disordered" evidence="1">
    <location>
        <begin position="53"/>
        <end position="84"/>
    </location>
</feature>
<organism evidence="2 3">
    <name type="scientific">Dibothriocephalus latus</name>
    <name type="common">Fish tapeworm</name>
    <name type="synonym">Diphyllobothrium latum</name>
    <dbReference type="NCBI Taxonomy" id="60516"/>
    <lineage>
        <taxon>Eukaryota</taxon>
        <taxon>Metazoa</taxon>
        <taxon>Spiralia</taxon>
        <taxon>Lophotrochozoa</taxon>
        <taxon>Platyhelminthes</taxon>
        <taxon>Cestoda</taxon>
        <taxon>Eucestoda</taxon>
        <taxon>Diphyllobothriidea</taxon>
        <taxon>Diphyllobothriidae</taxon>
        <taxon>Dibothriocephalus</taxon>
    </lineage>
</organism>